<reference evidence="10 13" key="1">
    <citation type="submission" date="2018-09" db="EMBL/GenBank/DDBJ databases">
        <title>Roseomonas sp. nov., isolated from feces of Tibetan antelopes in the Qinghai-Tibet plateau, China.</title>
        <authorList>
            <person name="Tian Z."/>
        </authorList>
    </citation>
    <scope>NUCLEOTIDE SEQUENCE [LARGE SCALE GENOMIC DNA]</scope>
    <source>
        <strain evidence="11 12">Z23</strain>
        <strain evidence="10 13">Z24</strain>
    </source>
</reference>
<evidence type="ECO:0000256" key="4">
    <source>
        <dbReference type="ARBA" id="ARBA00022692"/>
    </source>
</evidence>
<dbReference type="EMBL" id="RFLX01000007">
    <property type="protein sequence ID" value="RMI24741.1"/>
    <property type="molecule type" value="Genomic_DNA"/>
</dbReference>
<dbReference type="OrthoDB" id="445589at2"/>
<organism evidence="10 13">
    <name type="scientific">Teichococcus wenyumeiae</name>
    <dbReference type="NCBI Taxonomy" id="2478470"/>
    <lineage>
        <taxon>Bacteria</taxon>
        <taxon>Pseudomonadati</taxon>
        <taxon>Pseudomonadota</taxon>
        <taxon>Alphaproteobacteria</taxon>
        <taxon>Acetobacterales</taxon>
        <taxon>Roseomonadaceae</taxon>
        <taxon>Roseomonas</taxon>
    </lineage>
</organism>
<keyword evidence="3" id="KW-1003">Cell membrane</keyword>
<keyword evidence="2" id="KW-0813">Transport</keyword>
<keyword evidence="6" id="KW-0406">Ion transport</keyword>
<dbReference type="EMBL" id="RAQU01000104">
    <property type="protein sequence ID" value="RKK03123.1"/>
    <property type="molecule type" value="Genomic_DNA"/>
</dbReference>
<name>A0A3A9JEM2_9PROT</name>
<feature type="transmembrane region" description="Helical" evidence="9">
    <location>
        <begin position="12"/>
        <end position="40"/>
    </location>
</feature>
<dbReference type="RefSeq" id="WP_120639326.1">
    <property type="nucleotide sequence ID" value="NZ_RAQU01000104.1"/>
</dbReference>
<evidence type="ECO:0000313" key="11">
    <source>
        <dbReference type="EMBL" id="RMI24741.1"/>
    </source>
</evidence>
<dbReference type="FunCoup" id="A0A3A9JEM2">
    <property type="interactions" value="176"/>
</dbReference>
<accession>A0A3A9JEM2</accession>
<dbReference type="AlphaFoldDB" id="A0A3A9JEM2"/>
<dbReference type="PANTHER" id="PTHR33281:SF19">
    <property type="entry name" value="VOLTAGE-DEPENDENT ANION CHANNEL-FORMING PROTEIN YNEE"/>
    <property type="match status" value="1"/>
</dbReference>
<keyword evidence="4 9" id="KW-0812">Transmembrane</keyword>
<evidence type="ECO:0000256" key="9">
    <source>
        <dbReference type="SAM" id="Phobius"/>
    </source>
</evidence>
<dbReference type="InterPro" id="IPR044669">
    <property type="entry name" value="YneE/VCCN1/2-like"/>
</dbReference>
<feature type="transmembrane region" description="Helical" evidence="9">
    <location>
        <begin position="215"/>
        <end position="246"/>
    </location>
</feature>
<keyword evidence="12" id="KW-1185">Reference proteome</keyword>
<sequence length="300" mass="32761">MILRPRPSSWALLFILRGSIVPVVAPRLLGVALLGAAVVAAERRWPGFMPELPLASFALFGLALSIFLGFRNNACYDRWWEGRKQWGRLVIEARSLARETTALLGPQPALLRRAIGFTHALCARLRGRDEKAAASPWLPPEEAAALATAPNIPDAILRAMNAELAALRRDGRLSDMLYAGLEERLHGLSEVQAACERIRSTPLPFAYTLLLHRTAFLFCLLVPFGLAGTIGLATPVASVLLAYAFFGLDALGDQLEEPFGLEPNDLPLDAITRTVEIELLATLGETDLPPPLRPVRFCLT</sequence>
<evidence type="ECO:0000256" key="5">
    <source>
        <dbReference type="ARBA" id="ARBA00022989"/>
    </source>
</evidence>
<evidence type="ECO:0000256" key="2">
    <source>
        <dbReference type="ARBA" id="ARBA00022448"/>
    </source>
</evidence>
<evidence type="ECO:0000256" key="1">
    <source>
        <dbReference type="ARBA" id="ARBA00004651"/>
    </source>
</evidence>
<dbReference type="InParanoid" id="A0A3A9JEM2"/>
<dbReference type="Proteomes" id="UP000278036">
    <property type="component" value="Unassembled WGS sequence"/>
</dbReference>
<gene>
    <name evidence="10" type="ORF">D6Z83_16220</name>
    <name evidence="11" type="ORF">EBE87_11365</name>
</gene>
<proteinExistence type="inferred from homology"/>
<comment type="subcellular location">
    <subcellularLocation>
        <location evidence="1">Cell membrane</location>
        <topology evidence="1">Multi-pass membrane protein</topology>
    </subcellularLocation>
</comment>
<evidence type="ECO:0000256" key="7">
    <source>
        <dbReference type="ARBA" id="ARBA00023136"/>
    </source>
</evidence>
<keyword evidence="5 9" id="KW-1133">Transmembrane helix</keyword>
<evidence type="ECO:0000256" key="8">
    <source>
        <dbReference type="ARBA" id="ARBA00034708"/>
    </source>
</evidence>
<dbReference type="GO" id="GO:0005254">
    <property type="term" value="F:chloride channel activity"/>
    <property type="evidence" value="ECO:0007669"/>
    <property type="project" value="InterPro"/>
</dbReference>
<evidence type="ECO:0000313" key="12">
    <source>
        <dbReference type="Proteomes" id="UP000274097"/>
    </source>
</evidence>
<feature type="transmembrane region" description="Helical" evidence="9">
    <location>
        <begin position="52"/>
        <end position="70"/>
    </location>
</feature>
<evidence type="ECO:0000256" key="3">
    <source>
        <dbReference type="ARBA" id="ARBA00022475"/>
    </source>
</evidence>
<keyword evidence="7 9" id="KW-0472">Membrane</keyword>
<comment type="similarity">
    <text evidence="8">Belongs to the anion channel-forming bestrophin (TC 1.A.46) family.</text>
</comment>
<evidence type="ECO:0000313" key="10">
    <source>
        <dbReference type="EMBL" id="RKK03123.1"/>
    </source>
</evidence>
<dbReference type="PANTHER" id="PTHR33281">
    <property type="entry name" value="UPF0187 PROTEIN YNEE"/>
    <property type="match status" value="1"/>
</dbReference>
<dbReference type="Pfam" id="PF25539">
    <property type="entry name" value="Bestrophin_2"/>
    <property type="match status" value="1"/>
</dbReference>
<protein>
    <submittedName>
        <fullName evidence="10">Bestrophin</fullName>
    </submittedName>
</protein>
<dbReference type="Proteomes" id="UP000274097">
    <property type="component" value="Unassembled WGS sequence"/>
</dbReference>
<dbReference type="GO" id="GO:0005886">
    <property type="term" value="C:plasma membrane"/>
    <property type="evidence" value="ECO:0007669"/>
    <property type="project" value="UniProtKB-SubCell"/>
</dbReference>
<comment type="caution">
    <text evidence="10">The sequence shown here is derived from an EMBL/GenBank/DDBJ whole genome shotgun (WGS) entry which is preliminary data.</text>
</comment>
<evidence type="ECO:0000256" key="6">
    <source>
        <dbReference type="ARBA" id="ARBA00023065"/>
    </source>
</evidence>
<evidence type="ECO:0000313" key="13">
    <source>
        <dbReference type="Proteomes" id="UP000278036"/>
    </source>
</evidence>